<gene>
    <name evidence="2" type="ORF">GMARGA_LOCUS37236</name>
</gene>
<dbReference type="EMBL" id="CAJVQB010076777">
    <property type="protein sequence ID" value="CAG8844681.1"/>
    <property type="molecule type" value="Genomic_DNA"/>
</dbReference>
<feature type="transmembrane region" description="Helical" evidence="1">
    <location>
        <begin position="94"/>
        <end position="121"/>
    </location>
</feature>
<evidence type="ECO:0000313" key="3">
    <source>
        <dbReference type="Proteomes" id="UP000789901"/>
    </source>
</evidence>
<keyword evidence="1" id="KW-1133">Transmembrane helix</keyword>
<accession>A0ABN7X0T9</accession>
<feature type="non-terminal residue" evidence="2">
    <location>
        <position position="138"/>
    </location>
</feature>
<proteinExistence type="predicted"/>
<keyword evidence="1" id="KW-0812">Transmembrane</keyword>
<sequence>YQYLTTASPIFLLLNIAKEPYVYSELITSGDKPPPLAVHTTNLYQNYLIIAFDPTEINSRIYLLDIQCKTWVTTFTSNRSICSNVPSITNGPGIHVGMIAGIIVCSIVVVAVIVAAIIYIICYKKVSDENPGTNFETP</sequence>
<feature type="non-terminal residue" evidence="2">
    <location>
        <position position="1"/>
    </location>
</feature>
<dbReference type="InterPro" id="IPR011043">
    <property type="entry name" value="Gal_Oxase/kelch_b-propeller"/>
</dbReference>
<evidence type="ECO:0000313" key="2">
    <source>
        <dbReference type="EMBL" id="CAG8844681.1"/>
    </source>
</evidence>
<keyword evidence="1" id="KW-0472">Membrane</keyword>
<dbReference type="SUPFAM" id="SSF50965">
    <property type="entry name" value="Galactose oxidase, central domain"/>
    <property type="match status" value="1"/>
</dbReference>
<dbReference type="Proteomes" id="UP000789901">
    <property type="component" value="Unassembled WGS sequence"/>
</dbReference>
<keyword evidence="3" id="KW-1185">Reference proteome</keyword>
<comment type="caution">
    <text evidence="2">The sequence shown here is derived from an EMBL/GenBank/DDBJ whole genome shotgun (WGS) entry which is preliminary data.</text>
</comment>
<protein>
    <submittedName>
        <fullName evidence="2">4769_t:CDS:1</fullName>
    </submittedName>
</protein>
<organism evidence="2 3">
    <name type="scientific">Gigaspora margarita</name>
    <dbReference type="NCBI Taxonomy" id="4874"/>
    <lineage>
        <taxon>Eukaryota</taxon>
        <taxon>Fungi</taxon>
        <taxon>Fungi incertae sedis</taxon>
        <taxon>Mucoromycota</taxon>
        <taxon>Glomeromycotina</taxon>
        <taxon>Glomeromycetes</taxon>
        <taxon>Diversisporales</taxon>
        <taxon>Gigasporaceae</taxon>
        <taxon>Gigaspora</taxon>
    </lineage>
</organism>
<reference evidence="2 3" key="1">
    <citation type="submission" date="2021-06" db="EMBL/GenBank/DDBJ databases">
        <authorList>
            <person name="Kallberg Y."/>
            <person name="Tangrot J."/>
            <person name="Rosling A."/>
        </authorList>
    </citation>
    <scope>NUCLEOTIDE SEQUENCE [LARGE SCALE GENOMIC DNA]</scope>
    <source>
        <strain evidence="2 3">120-4 pot B 10/14</strain>
    </source>
</reference>
<evidence type="ECO:0000256" key="1">
    <source>
        <dbReference type="SAM" id="Phobius"/>
    </source>
</evidence>
<name>A0ABN7X0T9_GIGMA</name>